<evidence type="ECO:0000256" key="1">
    <source>
        <dbReference type="ARBA" id="ARBA00004196"/>
    </source>
</evidence>
<dbReference type="PANTHER" id="PTHR30158:SF10">
    <property type="entry name" value="CATION EFFLUX PUMP"/>
    <property type="match status" value="1"/>
</dbReference>
<dbReference type="SUPFAM" id="SSF111369">
    <property type="entry name" value="HlyD-like secretion proteins"/>
    <property type="match status" value="3"/>
</dbReference>
<dbReference type="InterPro" id="IPR058627">
    <property type="entry name" value="MdtA-like_C"/>
</dbReference>
<evidence type="ECO:0000313" key="9">
    <source>
        <dbReference type="Proteomes" id="UP000320672"/>
    </source>
</evidence>
<dbReference type="NCBIfam" id="TIGR01730">
    <property type="entry name" value="RND_mfp"/>
    <property type="match status" value="1"/>
</dbReference>
<dbReference type="EMBL" id="CP036262">
    <property type="protein sequence ID" value="QDS91958.1"/>
    <property type="molecule type" value="Genomic_DNA"/>
</dbReference>
<dbReference type="InterPro" id="IPR058625">
    <property type="entry name" value="MdtA-like_BSH"/>
</dbReference>
<dbReference type="RefSeq" id="WP_145350126.1">
    <property type="nucleotide sequence ID" value="NZ_CP036262.1"/>
</dbReference>
<dbReference type="Pfam" id="PF25876">
    <property type="entry name" value="HH_MFP_RND"/>
    <property type="match status" value="1"/>
</dbReference>
<evidence type="ECO:0000259" key="7">
    <source>
        <dbReference type="Pfam" id="PF25967"/>
    </source>
</evidence>
<evidence type="ECO:0000313" key="8">
    <source>
        <dbReference type="EMBL" id="QDS91958.1"/>
    </source>
</evidence>
<dbReference type="KEGG" id="rml:FF011L_06940"/>
<reference evidence="8 9" key="1">
    <citation type="submission" date="2019-02" db="EMBL/GenBank/DDBJ databases">
        <title>Deep-cultivation of Planctomycetes and their phenomic and genomic characterization uncovers novel biology.</title>
        <authorList>
            <person name="Wiegand S."/>
            <person name="Jogler M."/>
            <person name="Boedeker C."/>
            <person name="Pinto D."/>
            <person name="Vollmers J."/>
            <person name="Rivas-Marin E."/>
            <person name="Kohn T."/>
            <person name="Peeters S.H."/>
            <person name="Heuer A."/>
            <person name="Rast P."/>
            <person name="Oberbeckmann S."/>
            <person name="Bunk B."/>
            <person name="Jeske O."/>
            <person name="Meyerdierks A."/>
            <person name="Storesund J.E."/>
            <person name="Kallscheuer N."/>
            <person name="Luecker S."/>
            <person name="Lage O.M."/>
            <person name="Pohl T."/>
            <person name="Merkel B.J."/>
            <person name="Hornburger P."/>
            <person name="Mueller R.-W."/>
            <person name="Bruemmer F."/>
            <person name="Labrenz M."/>
            <person name="Spormann A.M."/>
            <person name="Op den Camp H."/>
            <person name="Overmann J."/>
            <person name="Amann R."/>
            <person name="Jetten M.S.M."/>
            <person name="Mascher T."/>
            <person name="Medema M.H."/>
            <person name="Devos D.P."/>
            <person name="Kaster A.-K."/>
            <person name="Ovreas L."/>
            <person name="Rohde M."/>
            <person name="Galperin M.Y."/>
            <person name="Jogler C."/>
        </authorList>
    </citation>
    <scope>NUCLEOTIDE SEQUENCE [LARGE SCALE GENOMIC DNA]</scope>
    <source>
        <strain evidence="8 9">FF011L</strain>
    </source>
</reference>
<dbReference type="PANTHER" id="PTHR30158">
    <property type="entry name" value="ACRA/E-RELATED COMPONENT OF DRUG EFFLUX TRANSPORTER"/>
    <property type="match status" value="1"/>
</dbReference>
<feature type="domain" description="Multidrug resistance protein MdtA-like alpha-helical hairpin" evidence="4">
    <location>
        <begin position="122"/>
        <end position="213"/>
    </location>
</feature>
<feature type="domain" description="Multidrug resistance protein MdtA-like C-terminal permuted SH3" evidence="7">
    <location>
        <begin position="347"/>
        <end position="404"/>
    </location>
</feature>
<comment type="similarity">
    <text evidence="2">Belongs to the membrane fusion protein (MFP) (TC 8.A.1) family.</text>
</comment>
<protein>
    <submittedName>
        <fullName evidence="8">Efflux pump periplasmic linker BepF</fullName>
    </submittedName>
</protein>
<dbReference type="InterPro" id="IPR006143">
    <property type="entry name" value="RND_pump_MFP"/>
</dbReference>
<gene>
    <name evidence="8" type="primary">bepF</name>
    <name evidence="8" type="ORF">FF011L_06940</name>
</gene>
<accession>A0A517MAQ3</accession>
<dbReference type="GO" id="GO:0022857">
    <property type="term" value="F:transmembrane transporter activity"/>
    <property type="evidence" value="ECO:0007669"/>
    <property type="project" value="InterPro"/>
</dbReference>
<proteinExistence type="inferred from homology"/>
<dbReference type="Pfam" id="PF25917">
    <property type="entry name" value="BSH_RND"/>
    <property type="match status" value="1"/>
</dbReference>
<feature type="domain" description="Multidrug resistance protein MdtA-like beta-barrel" evidence="6">
    <location>
        <begin position="252"/>
        <end position="339"/>
    </location>
</feature>
<evidence type="ECO:0000259" key="6">
    <source>
        <dbReference type="Pfam" id="PF25944"/>
    </source>
</evidence>
<keyword evidence="3" id="KW-0175">Coiled coil</keyword>
<dbReference type="Gene3D" id="2.40.420.20">
    <property type="match status" value="1"/>
</dbReference>
<dbReference type="OrthoDB" id="9816569at2"/>
<dbReference type="Proteomes" id="UP000320672">
    <property type="component" value="Chromosome"/>
</dbReference>
<feature type="coiled-coil region" evidence="3">
    <location>
        <begin position="109"/>
        <end position="209"/>
    </location>
</feature>
<dbReference type="Gene3D" id="1.10.287.470">
    <property type="entry name" value="Helix hairpin bin"/>
    <property type="match status" value="1"/>
</dbReference>
<name>A0A517MAQ3_9BACT</name>
<feature type="domain" description="Multidrug resistance protein MdtA-like barrel-sandwich hybrid" evidence="5">
    <location>
        <begin position="62"/>
        <end position="245"/>
    </location>
</feature>
<dbReference type="AlphaFoldDB" id="A0A517MAQ3"/>
<dbReference type="Pfam" id="PF25967">
    <property type="entry name" value="RND-MFP_C"/>
    <property type="match status" value="1"/>
</dbReference>
<dbReference type="PROSITE" id="PS51257">
    <property type="entry name" value="PROKAR_LIPOPROTEIN"/>
    <property type="match status" value="1"/>
</dbReference>
<evidence type="ECO:0000259" key="5">
    <source>
        <dbReference type="Pfam" id="PF25917"/>
    </source>
</evidence>
<dbReference type="InterPro" id="IPR058624">
    <property type="entry name" value="MdtA-like_HH"/>
</dbReference>
<sequence length="481" mass="52056">MNKPQFASTLLLPVITLLSLGCQKANERPPKDPRVPVTVAQPVIRKIVEWDAYIGRLEPVNFVEIRARVSGYLQSIHFDEGQIVNKGDLLFVIDPRPFEAELLGAIAAQRQAESQLLQAEAQLEEATAQEAQSDAQLELAGAMVRRARKLKDQNAISQEELDQTESNLLQAEANAGVSRAGLSAGRAAIASAKAAIESAKAGIETAELNLSYSRIYAPITGRISRENVNRGNLVSGGTATSTLLTTIASVQPIYCTFDTNEQEVLKYIRLAMSGRRESSRVAKNPVFLGLVDEGGFPRKGHMDFVDNRFDANTASMRARCVFPNKDEVLLPGMFARIRLPGSSAYEAVLIPDSAVGTDQSTQFVYIVEDETIVLRPVQLGPIVDGLRVVREGLDGSESLIIEGLLQARPGSPTMATQGVIEAVEDGLPNSYEPLPESEWLSSEPDSIPAPYIKGIPDIDALTPGVEQANVETLDTDKGVPQ</sequence>
<dbReference type="Pfam" id="PF25944">
    <property type="entry name" value="Beta-barrel_RND"/>
    <property type="match status" value="1"/>
</dbReference>
<dbReference type="Gene3D" id="2.40.30.170">
    <property type="match status" value="1"/>
</dbReference>
<dbReference type="GO" id="GO:0030313">
    <property type="term" value="C:cell envelope"/>
    <property type="evidence" value="ECO:0007669"/>
    <property type="project" value="UniProtKB-SubCell"/>
</dbReference>
<comment type="subcellular location">
    <subcellularLocation>
        <location evidence="1">Cell envelope</location>
    </subcellularLocation>
</comment>
<dbReference type="Gene3D" id="2.40.50.100">
    <property type="match status" value="1"/>
</dbReference>
<dbReference type="InterPro" id="IPR058626">
    <property type="entry name" value="MdtA-like_b-barrel"/>
</dbReference>
<evidence type="ECO:0000256" key="2">
    <source>
        <dbReference type="ARBA" id="ARBA00009477"/>
    </source>
</evidence>
<keyword evidence="9" id="KW-1185">Reference proteome</keyword>
<evidence type="ECO:0000259" key="4">
    <source>
        <dbReference type="Pfam" id="PF25876"/>
    </source>
</evidence>
<dbReference type="GO" id="GO:0005886">
    <property type="term" value="C:plasma membrane"/>
    <property type="evidence" value="ECO:0007669"/>
    <property type="project" value="TreeGrafter"/>
</dbReference>
<evidence type="ECO:0000256" key="3">
    <source>
        <dbReference type="SAM" id="Coils"/>
    </source>
</evidence>
<organism evidence="8 9">
    <name type="scientific">Roseimaritima multifibrata</name>
    <dbReference type="NCBI Taxonomy" id="1930274"/>
    <lineage>
        <taxon>Bacteria</taxon>
        <taxon>Pseudomonadati</taxon>
        <taxon>Planctomycetota</taxon>
        <taxon>Planctomycetia</taxon>
        <taxon>Pirellulales</taxon>
        <taxon>Pirellulaceae</taxon>
        <taxon>Roseimaritima</taxon>
    </lineage>
</organism>
<dbReference type="GO" id="GO:0046677">
    <property type="term" value="P:response to antibiotic"/>
    <property type="evidence" value="ECO:0007669"/>
    <property type="project" value="TreeGrafter"/>
</dbReference>